<accession>A0A0B6Y4K7</accession>
<name>A0A0B6Y4K7_9EUPU</name>
<evidence type="ECO:0000313" key="1">
    <source>
        <dbReference type="EMBL" id="CEK51262.1"/>
    </source>
</evidence>
<feature type="non-terminal residue" evidence="1">
    <location>
        <position position="71"/>
    </location>
</feature>
<gene>
    <name evidence="1" type="primary">ORF12982</name>
</gene>
<feature type="non-terminal residue" evidence="1">
    <location>
        <position position="1"/>
    </location>
</feature>
<reference evidence="1" key="1">
    <citation type="submission" date="2014-12" db="EMBL/GenBank/DDBJ databases">
        <title>Insight into the proteome of Arion vulgaris.</title>
        <authorList>
            <person name="Aradska J."/>
            <person name="Bulat T."/>
            <person name="Smidak R."/>
            <person name="Sarate P."/>
            <person name="Gangsoo J."/>
            <person name="Sialana F."/>
            <person name="Bilban M."/>
            <person name="Lubec G."/>
        </authorList>
    </citation>
    <scope>NUCLEOTIDE SEQUENCE</scope>
    <source>
        <tissue evidence="1">Skin</tissue>
    </source>
</reference>
<dbReference type="EMBL" id="HACG01004397">
    <property type="protein sequence ID" value="CEK51262.1"/>
    <property type="molecule type" value="Transcribed_RNA"/>
</dbReference>
<proteinExistence type="predicted"/>
<protein>
    <submittedName>
        <fullName evidence="1">Uncharacterized protein</fullName>
    </submittedName>
</protein>
<sequence>LGIPSESMSRDFVREFFQCVSYPSPPSAPYLLFHLPVSHSIPQFPVGGPVISSQMEYLQASSDECPQLFRD</sequence>
<dbReference type="AlphaFoldDB" id="A0A0B6Y4K7"/>
<organism evidence="1">
    <name type="scientific">Arion vulgaris</name>
    <dbReference type="NCBI Taxonomy" id="1028688"/>
    <lineage>
        <taxon>Eukaryota</taxon>
        <taxon>Metazoa</taxon>
        <taxon>Spiralia</taxon>
        <taxon>Lophotrochozoa</taxon>
        <taxon>Mollusca</taxon>
        <taxon>Gastropoda</taxon>
        <taxon>Heterobranchia</taxon>
        <taxon>Euthyneura</taxon>
        <taxon>Panpulmonata</taxon>
        <taxon>Eupulmonata</taxon>
        <taxon>Stylommatophora</taxon>
        <taxon>Helicina</taxon>
        <taxon>Arionoidea</taxon>
        <taxon>Arionidae</taxon>
        <taxon>Arion</taxon>
    </lineage>
</organism>